<dbReference type="SUPFAM" id="SSF55594">
    <property type="entry name" value="HPr-like"/>
    <property type="match status" value="1"/>
</dbReference>
<accession>A0ABW2Q746</accession>
<dbReference type="GO" id="GO:0047324">
    <property type="term" value="F:phosphoenolpyruvate-glycerone phosphotransferase activity"/>
    <property type="evidence" value="ECO:0007669"/>
    <property type="project" value="UniProtKB-EC"/>
</dbReference>
<reference evidence="11" key="1">
    <citation type="journal article" date="2019" name="Int. J. Syst. Evol. Microbiol.">
        <title>The Global Catalogue of Microorganisms (GCM) 10K type strain sequencing project: providing services to taxonomists for standard genome sequencing and annotation.</title>
        <authorList>
            <consortium name="The Broad Institute Genomics Platform"/>
            <consortium name="The Broad Institute Genome Sequencing Center for Infectious Disease"/>
            <person name="Wu L."/>
            <person name="Ma J."/>
        </authorList>
    </citation>
    <scope>NUCLEOTIDE SEQUENCE [LARGE SCALE GENOMIC DNA]</scope>
    <source>
        <strain evidence="11">JCM 1490</strain>
    </source>
</reference>
<dbReference type="CDD" id="cd00367">
    <property type="entry name" value="PTS-HPr_like"/>
    <property type="match status" value="1"/>
</dbReference>
<dbReference type="Gene3D" id="3.40.50.510">
    <property type="entry name" value="Phosphotransferase system, mannose-type IIA component"/>
    <property type="match status" value="1"/>
</dbReference>
<sequence>MAASGQVRTGLVLVSHSARLADGVVEVAAQMAPDVRIVAAGGLEDGAIGTSYALVETAISDLLGTDGLDGVVLLTDLGSATMTAESVLEALEGDSGVVLADGPLVEGAVAAAVAAQGGAGAADVARAVRDAGAAFGGAADLSAEAGDTGSGTAGAPATGDDVLTKDFVLVNEVGLHARPAATLARLVSGYDATVTVNGVDATSVLALMALGLRKGDEIHVAASGTQAAEALDGVAGSVADGFGEGAAAG</sequence>
<evidence type="ECO:0000256" key="6">
    <source>
        <dbReference type="ARBA" id="ARBA00022679"/>
    </source>
</evidence>
<dbReference type="EC" id="2.7.1.121" evidence="4"/>
<proteinExistence type="predicted"/>
<evidence type="ECO:0000256" key="1">
    <source>
        <dbReference type="ARBA" id="ARBA00001113"/>
    </source>
</evidence>
<dbReference type="PANTHER" id="PTHR38594:SF1">
    <property type="entry name" value="PEP-DEPENDENT DIHYDROXYACETONE KINASE, PHOSPHORYL DONOR SUBUNIT DHAM"/>
    <property type="match status" value="1"/>
</dbReference>
<protein>
    <recommendedName>
        <fullName evidence="5">Phosphocarrier protein HPr</fullName>
        <ecNumber evidence="4">2.7.1.121</ecNumber>
    </recommendedName>
</protein>
<dbReference type="Gene3D" id="3.30.1340.10">
    <property type="entry name" value="HPr-like"/>
    <property type="match status" value="1"/>
</dbReference>
<dbReference type="InterPro" id="IPR004701">
    <property type="entry name" value="PTS_EIIA_man-typ"/>
</dbReference>
<evidence type="ECO:0000256" key="2">
    <source>
        <dbReference type="ARBA" id="ARBA00002788"/>
    </source>
</evidence>
<keyword evidence="11" id="KW-1185">Reference proteome</keyword>
<dbReference type="Proteomes" id="UP001596455">
    <property type="component" value="Unassembled WGS sequence"/>
</dbReference>
<organism evidence="10 11">
    <name type="scientific">Georgenia alba</name>
    <dbReference type="NCBI Taxonomy" id="2233858"/>
    <lineage>
        <taxon>Bacteria</taxon>
        <taxon>Bacillati</taxon>
        <taxon>Actinomycetota</taxon>
        <taxon>Actinomycetes</taxon>
        <taxon>Micrococcales</taxon>
        <taxon>Bogoriellaceae</taxon>
        <taxon>Georgenia</taxon>
    </lineage>
</organism>
<dbReference type="SUPFAM" id="SSF53062">
    <property type="entry name" value="PTS system fructose IIA component-like"/>
    <property type="match status" value="1"/>
</dbReference>
<dbReference type="PROSITE" id="PS51096">
    <property type="entry name" value="PTS_EIIA_TYPE_4"/>
    <property type="match status" value="1"/>
</dbReference>
<dbReference type="InterPro" id="IPR012844">
    <property type="entry name" value="DhaM_N"/>
</dbReference>
<comment type="caution">
    <text evidence="10">The sequence shown here is derived from an EMBL/GenBank/DDBJ whole genome shotgun (WGS) entry which is preliminary data.</text>
</comment>
<feature type="domain" description="PTS EIIA type-4" evidence="8">
    <location>
        <begin position="8"/>
        <end position="150"/>
    </location>
</feature>
<dbReference type="Pfam" id="PF00381">
    <property type="entry name" value="PTS-HPr"/>
    <property type="match status" value="1"/>
</dbReference>
<dbReference type="EMBL" id="JBHTCQ010000001">
    <property type="protein sequence ID" value="MFC7405235.1"/>
    <property type="molecule type" value="Genomic_DNA"/>
</dbReference>
<comment type="function">
    <text evidence="2">Component of the dihydroxyacetone kinase complex, which is responsible for the phosphoenolpyruvate (PEP)-dependent phosphorylation of dihydroxyacetone. DhaM serves as the phosphoryl donor. Is phosphorylated by phosphoenolpyruvate in an EI- and HPr-dependent reaction, and a phosphorelay system on histidine residues finally leads to phosphoryl transfer to DhaL and dihydroxyacetone.</text>
</comment>
<feature type="domain" description="HPr" evidence="9">
    <location>
        <begin position="162"/>
        <end position="245"/>
    </location>
</feature>
<dbReference type="InterPro" id="IPR035895">
    <property type="entry name" value="HPr-like_sf"/>
</dbReference>
<gene>
    <name evidence="10" type="primary">dhaM</name>
    <name evidence="10" type="ORF">ACFQQL_08965</name>
</gene>
<evidence type="ECO:0000256" key="5">
    <source>
        <dbReference type="ARBA" id="ARBA00020422"/>
    </source>
</evidence>
<dbReference type="PRINTS" id="PR00107">
    <property type="entry name" value="PHOSPHOCPHPR"/>
</dbReference>
<keyword evidence="6 10" id="KW-0808">Transferase</keyword>
<comment type="function">
    <text evidence="3">General (non sugar-specific) component of the phosphoenolpyruvate-dependent sugar phosphotransferase system (sugar PTS). This major carbohydrate active-transport system catalyzes the phosphorylation of incoming sugar substrates concomitantly with their translocation across the cell membrane. The phosphoryl group from phosphoenolpyruvate (PEP) is transferred to the phosphoryl carrier protein HPr by enzyme I. Phospho-HPr then transfers it to the PTS EIIA domain.</text>
</comment>
<evidence type="ECO:0000259" key="8">
    <source>
        <dbReference type="PROSITE" id="PS51096"/>
    </source>
</evidence>
<dbReference type="PANTHER" id="PTHR38594">
    <property type="entry name" value="PEP-DEPENDENT DIHYDROXYACETONE KINASE, PHOSPHORYL DONOR SUBUNIT DHAM"/>
    <property type="match status" value="1"/>
</dbReference>
<dbReference type="Pfam" id="PF03610">
    <property type="entry name" value="EIIA-man"/>
    <property type="match status" value="1"/>
</dbReference>
<comment type="subunit">
    <text evidence="7">Homodimer. The dihydroxyacetone kinase complex is composed of a homodimer of DhaM, a homodimer of DhaK and the subunit DhaL.</text>
</comment>
<evidence type="ECO:0000256" key="3">
    <source>
        <dbReference type="ARBA" id="ARBA00003681"/>
    </source>
</evidence>
<name>A0ABW2Q746_9MICO</name>
<dbReference type="InterPro" id="IPR036662">
    <property type="entry name" value="PTS_EIIA_man-typ_sf"/>
</dbReference>
<keyword evidence="10" id="KW-0418">Kinase</keyword>
<dbReference type="InterPro" id="IPR001020">
    <property type="entry name" value="PTS_HPr_His_P_site"/>
</dbReference>
<dbReference type="PROSITE" id="PS00369">
    <property type="entry name" value="PTS_HPR_HIS"/>
    <property type="match status" value="1"/>
</dbReference>
<comment type="catalytic activity">
    <reaction evidence="1">
        <text>dihydroxyacetone + phosphoenolpyruvate = dihydroxyacetone phosphate + pyruvate</text>
        <dbReference type="Rhea" id="RHEA:18381"/>
        <dbReference type="ChEBI" id="CHEBI:15361"/>
        <dbReference type="ChEBI" id="CHEBI:16016"/>
        <dbReference type="ChEBI" id="CHEBI:57642"/>
        <dbReference type="ChEBI" id="CHEBI:58702"/>
        <dbReference type="EC" id="2.7.1.121"/>
    </reaction>
</comment>
<evidence type="ECO:0000313" key="11">
    <source>
        <dbReference type="Proteomes" id="UP001596455"/>
    </source>
</evidence>
<dbReference type="PROSITE" id="PS51350">
    <property type="entry name" value="PTS_HPR_DOM"/>
    <property type="match status" value="1"/>
</dbReference>
<evidence type="ECO:0000259" key="9">
    <source>
        <dbReference type="PROSITE" id="PS51350"/>
    </source>
</evidence>
<evidence type="ECO:0000256" key="7">
    <source>
        <dbReference type="ARBA" id="ARBA00046577"/>
    </source>
</evidence>
<dbReference type="NCBIfam" id="TIGR02364">
    <property type="entry name" value="dha_pts"/>
    <property type="match status" value="1"/>
</dbReference>
<evidence type="ECO:0000256" key="4">
    <source>
        <dbReference type="ARBA" id="ARBA00012095"/>
    </source>
</evidence>
<dbReference type="InterPro" id="IPR000032">
    <property type="entry name" value="HPr-like"/>
</dbReference>
<evidence type="ECO:0000313" key="10">
    <source>
        <dbReference type="EMBL" id="MFC7405235.1"/>
    </source>
</evidence>
<dbReference type="InterPro" id="IPR039643">
    <property type="entry name" value="DhaM"/>
</dbReference>
<dbReference type="RefSeq" id="WP_382393382.1">
    <property type="nucleotide sequence ID" value="NZ_JBHTCQ010000001.1"/>
</dbReference>
<dbReference type="NCBIfam" id="TIGR01003">
    <property type="entry name" value="PTS_HPr_family"/>
    <property type="match status" value="1"/>
</dbReference>